<dbReference type="EMBL" id="JAJMLW010000004">
    <property type="protein sequence ID" value="MCI2242792.1"/>
    <property type="molecule type" value="Genomic_DNA"/>
</dbReference>
<comment type="caution">
    <text evidence="1">The sequence shown here is derived from an EMBL/GenBank/DDBJ whole genome shotgun (WGS) entry which is preliminary data.</text>
</comment>
<sequence>MTTGGGAAEPRVFTIGGLAGMIGSSRRVLEGALAPFPGAAGDPEGLFAEPLAEGGVLPGPGNVVVRLPEVPVCPLGRPIEPGAAVGWVCGALPAPFRDDRYIVEFTGRNEVRVLAYLDRFGRVFTADEPSEVPPARVPDLAFVRDEEASAGGDEAGWVVVSAGGEERRVARYRVRNGRYDLFDSWYGFGAAGEGLAYPDALARAYLACVHRPSITGTPVPSSGLGCIFELLGSSNPVRALRAVCLLVERARRDPALRPPALASLLVAWLDEAGFTDRVSRGWLIGADAEGPLRLIRTRRYADTFYLAVSDEDAGVPEQTVWAVESALNRFLLLADALGERAAVADEAECARWDEGLRRALVDQAADAACPADAEAPEPAGEWAARVAVAEAMEHLRVPVRFQAAFDLDVAEPGAAAFLLTAPGAALMPARRYDAESGCWAEQPPAAREAEARAYAARLGIALAASAFAASRAIDEVMVTAVPLLGDADTAAAAAGDAGEGAADGEGRLSWSEAAALALAADDALAAAADAPGPAADGPFFYQVVFDRARFTGGAYRDAAASDPLGFLASFGAVTDAGLAAASPAAAVSDAAASGVAADAGVPVAAVPDAGVSGVPVAGVPAAPAPALRDPFALLLDRPSRAVREAAPESADAPLTADQQRALGARSARDLRVTYDGVLRSTADELVGAVAGAASVQEAIHRVMAAQDATGDPLVYQGCTRLMTALTQGSVALHDRTGLRAALVGDDPLAEAVARARGALPADPRKAADILAEALAEAESGARFADTAEAVHRFFDGYASRLAYNLAGPDDGREVELVPPSLVLCYLDAINLLDESFAQSEAAVAYGRRCIELAPTFSLAYRRCARAYMLVGDLESAADLLVRCLAFTTSSDEIAMAYYQLAYVEWKAGRAREGLACYCKSIMASPVYAPQASVELHELMREEGLDLPPRDQVDDVLDAAGIPVAPVGDRLVELEAALRAAVDANLFAVGRSLLAAYLQHRPDDALAGVLRSLGGHAAS</sequence>
<dbReference type="InterPro" id="IPR011990">
    <property type="entry name" value="TPR-like_helical_dom_sf"/>
</dbReference>
<dbReference type="Gene3D" id="1.25.40.10">
    <property type="entry name" value="Tetratricopeptide repeat domain"/>
    <property type="match status" value="1"/>
</dbReference>
<organism evidence="1 2">
    <name type="scientific">Adlercreutzia faecimuris</name>
    <dbReference type="NCBI Taxonomy" id="2897341"/>
    <lineage>
        <taxon>Bacteria</taxon>
        <taxon>Bacillati</taxon>
        <taxon>Actinomycetota</taxon>
        <taxon>Coriobacteriia</taxon>
        <taxon>Eggerthellales</taxon>
        <taxon>Eggerthellaceae</taxon>
        <taxon>Adlercreutzia</taxon>
    </lineage>
</organism>
<name>A0ABS9WJT6_9ACTN</name>
<dbReference type="RefSeq" id="WP_242166323.1">
    <property type="nucleotide sequence ID" value="NZ_JAJMLW010000004.1"/>
</dbReference>
<evidence type="ECO:0000313" key="2">
    <source>
        <dbReference type="Proteomes" id="UP001430755"/>
    </source>
</evidence>
<protein>
    <recommendedName>
        <fullName evidence="3">Tetratricopeptide repeat protein</fullName>
    </recommendedName>
</protein>
<dbReference type="Proteomes" id="UP001430755">
    <property type="component" value="Unassembled WGS sequence"/>
</dbReference>
<evidence type="ECO:0000313" key="1">
    <source>
        <dbReference type="EMBL" id="MCI2242792.1"/>
    </source>
</evidence>
<proteinExistence type="predicted"/>
<reference evidence="1" key="1">
    <citation type="submission" date="2021-11" db="EMBL/GenBank/DDBJ databases">
        <title>A Novel Adlercreutzia Species, isolated from a Allomyrina dichotoma larva feces.</title>
        <authorList>
            <person name="Suh M.K."/>
        </authorList>
    </citation>
    <scope>NUCLEOTIDE SEQUENCE</scope>
    <source>
        <strain evidence="1">JBNU-10</strain>
    </source>
</reference>
<gene>
    <name evidence="1" type="ORF">LPT13_10590</name>
</gene>
<dbReference type="SUPFAM" id="SSF48452">
    <property type="entry name" value="TPR-like"/>
    <property type="match status" value="1"/>
</dbReference>
<evidence type="ECO:0008006" key="3">
    <source>
        <dbReference type="Google" id="ProtNLM"/>
    </source>
</evidence>
<accession>A0ABS9WJT6</accession>
<keyword evidence="2" id="KW-1185">Reference proteome</keyword>